<feature type="compositionally biased region" description="Low complexity" evidence="3">
    <location>
        <begin position="249"/>
        <end position="258"/>
    </location>
</feature>
<dbReference type="Pfam" id="PF13519">
    <property type="entry name" value="VWA_2"/>
    <property type="match status" value="1"/>
</dbReference>
<dbReference type="GO" id="GO:0005634">
    <property type="term" value="C:nucleus"/>
    <property type="evidence" value="ECO:0007669"/>
    <property type="project" value="TreeGrafter"/>
</dbReference>
<dbReference type="CDD" id="cd01452">
    <property type="entry name" value="VWA_26S_proteasome_subunit"/>
    <property type="match status" value="1"/>
</dbReference>
<dbReference type="PROSITE" id="PS50234">
    <property type="entry name" value="VWFA"/>
    <property type="match status" value="1"/>
</dbReference>
<feature type="compositionally biased region" description="Basic and acidic residues" evidence="3">
    <location>
        <begin position="233"/>
        <end position="248"/>
    </location>
</feature>
<dbReference type="AlphaFoldDB" id="A0A8J5X5P7"/>
<evidence type="ECO:0000256" key="2">
    <source>
        <dbReference type="ARBA" id="ARBA00022942"/>
    </source>
</evidence>
<dbReference type="OrthoDB" id="1731724at2759"/>
<feature type="region of interest" description="Disordered" evidence="3">
    <location>
        <begin position="233"/>
        <end position="258"/>
    </location>
</feature>
<dbReference type="FunFam" id="3.40.50.410:FF:000005">
    <property type="entry name" value="26S proteasome non-ATPase regulatory subunit 4"/>
    <property type="match status" value="1"/>
</dbReference>
<dbReference type="GO" id="GO:0008540">
    <property type="term" value="C:proteasome regulatory particle, base subcomplex"/>
    <property type="evidence" value="ECO:0007669"/>
    <property type="project" value="TreeGrafter"/>
</dbReference>
<feature type="region of interest" description="Disordered" evidence="3">
    <location>
        <begin position="303"/>
        <end position="326"/>
    </location>
</feature>
<reference evidence="5" key="1">
    <citation type="submission" date="2021-05" db="EMBL/GenBank/DDBJ databases">
        <title>The genome of the haptophyte Pavlova lutheri (Diacronema luteri, Pavlovales) - a model for lipid biosynthesis in eukaryotic algae.</title>
        <authorList>
            <person name="Hulatt C.J."/>
            <person name="Posewitz M.C."/>
        </authorList>
    </citation>
    <scope>NUCLEOTIDE SEQUENCE</scope>
    <source>
        <strain evidence="5">NIVA-4/92</strain>
    </source>
</reference>
<gene>
    <name evidence="5" type="ORF">KFE25_001254</name>
</gene>
<dbReference type="InterPro" id="IPR027040">
    <property type="entry name" value="PSMD4"/>
</dbReference>
<dbReference type="PANTHER" id="PTHR10223">
    <property type="entry name" value="26S PROTEASOME NON-ATPASE REGULATORY SUBUNIT 4"/>
    <property type="match status" value="1"/>
</dbReference>
<evidence type="ECO:0000313" key="5">
    <source>
        <dbReference type="EMBL" id="KAG8461636.1"/>
    </source>
</evidence>
<evidence type="ECO:0000256" key="3">
    <source>
        <dbReference type="SAM" id="MobiDB-lite"/>
    </source>
</evidence>
<accession>A0A8J5X5P7</accession>
<keyword evidence="2" id="KW-0647">Proteasome</keyword>
<dbReference type="GO" id="GO:0031593">
    <property type="term" value="F:polyubiquitin modification-dependent protein binding"/>
    <property type="evidence" value="ECO:0007669"/>
    <property type="project" value="TreeGrafter"/>
</dbReference>
<dbReference type="EMBL" id="JAGTXO010000024">
    <property type="protein sequence ID" value="KAG8461636.1"/>
    <property type="molecule type" value="Genomic_DNA"/>
</dbReference>
<feature type="region of interest" description="Disordered" evidence="3">
    <location>
        <begin position="390"/>
        <end position="421"/>
    </location>
</feature>
<dbReference type="InterPro" id="IPR003903">
    <property type="entry name" value="UIM_dom"/>
</dbReference>
<comment type="caution">
    <text evidence="5">The sequence shown here is derived from an EMBL/GenBank/DDBJ whole genome shotgun (WGS) entry which is preliminary data.</text>
</comment>
<dbReference type="PROSITE" id="PS50330">
    <property type="entry name" value="UIM"/>
    <property type="match status" value="1"/>
</dbReference>
<dbReference type="Pfam" id="PF02809">
    <property type="entry name" value="UIM"/>
    <property type="match status" value="3"/>
</dbReference>
<protein>
    <recommendedName>
        <fullName evidence="4">VWFA domain-containing protein</fullName>
    </recommendedName>
</protein>
<feature type="compositionally biased region" description="Basic and acidic residues" evidence="3">
    <location>
        <begin position="405"/>
        <end position="421"/>
    </location>
</feature>
<keyword evidence="6" id="KW-1185">Reference proteome</keyword>
<organism evidence="5 6">
    <name type="scientific">Diacronema lutheri</name>
    <name type="common">Unicellular marine alga</name>
    <name type="synonym">Monochrysis lutheri</name>
    <dbReference type="NCBI Taxonomy" id="2081491"/>
    <lineage>
        <taxon>Eukaryota</taxon>
        <taxon>Haptista</taxon>
        <taxon>Haptophyta</taxon>
        <taxon>Pavlovophyceae</taxon>
        <taxon>Pavlovales</taxon>
        <taxon>Pavlovaceae</taxon>
        <taxon>Diacronema</taxon>
    </lineage>
</organism>
<feature type="compositionally biased region" description="Low complexity" evidence="3">
    <location>
        <begin position="308"/>
        <end position="326"/>
    </location>
</feature>
<dbReference type="Proteomes" id="UP000751190">
    <property type="component" value="Unassembled WGS sequence"/>
</dbReference>
<dbReference type="SMART" id="SM00726">
    <property type="entry name" value="UIM"/>
    <property type="match status" value="3"/>
</dbReference>
<dbReference type="GO" id="GO:0005829">
    <property type="term" value="C:cytosol"/>
    <property type="evidence" value="ECO:0007669"/>
    <property type="project" value="TreeGrafter"/>
</dbReference>
<evidence type="ECO:0000259" key="4">
    <source>
        <dbReference type="PROSITE" id="PS50234"/>
    </source>
</evidence>
<feature type="domain" description="VWFA" evidence="4">
    <location>
        <begin position="5"/>
        <end position="188"/>
    </location>
</feature>
<dbReference type="Gene3D" id="1.10.287.3990">
    <property type="match status" value="1"/>
</dbReference>
<dbReference type="OMA" id="QMSMQDQ"/>
<dbReference type="Gene3D" id="3.40.50.410">
    <property type="entry name" value="von Willebrand factor, type A domain"/>
    <property type="match status" value="1"/>
</dbReference>
<dbReference type="PANTHER" id="PTHR10223:SF0">
    <property type="entry name" value="26S PROTEASOME NON-ATPASE REGULATORY SUBUNIT 4"/>
    <property type="match status" value="1"/>
</dbReference>
<dbReference type="InterPro" id="IPR036465">
    <property type="entry name" value="vWFA_dom_sf"/>
</dbReference>
<dbReference type="GO" id="GO:0043161">
    <property type="term" value="P:proteasome-mediated ubiquitin-dependent protein catabolic process"/>
    <property type="evidence" value="ECO:0007669"/>
    <property type="project" value="TreeGrafter"/>
</dbReference>
<name>A0A8J5X5P7_DIALT</name>
<sequence length="421" mass="41710">MVLEATVVLLDASEYMRNGDYPPSRLEAQQDALNLVGGAKTGSNPENSVGVITSGGKGVEVLVTLTSDIGKILGCATNVKPGGSANLMAGIQVAQLALKHRQNKNQRQRVIAFVGSPVAEDQAALVRLGKKLKKNAVAVDVVNFGEEAENAAKLEAFINAVNNDDNSHLVTVPPGPHILSDILISSPIVSSNEDGGGAMGGGGGGGGGGDAFAEFGVDPAMDPEFAWALRVSMEEERQRQEAEARARTDAAAAAAPGADMATPAAAGAAAASAGDVQMGDADDEAAMLEAAISMSMAGAASDGGGGAAAAAASAQPRDAPAGGDAPMAEAAEVAEVAGDGGGGDDDEALQAAIAMSIAADGARASPAAGAAVPPLHDPAFVEAILGSLPGVDVNDPRIQAALQGKPEEGDGKEGEQGEGKK</sequence>
<comment type="similarity">
    <text evidence="1">Belongs to the proteasome subunit S5A family.</text>
</comment>
<dbReference type="InterPro" id="IPR002035">
    <property type="entry name" value="VWF_A"/>
</dbReference>
<dbReference type="SUPFAM" id="SSF53300">
    <property type="entry name" value="vWA-like"/>
    <property type="match status" value="1"/>
</dbReference>
<dbReference type="SMART" id="SM00327">
    <property type="entry name" value="VWA"/>
    <property type="match status" value="1"/>
</dbReference>
<proteinExistence type="inferred from homology"/>
<evidence type="ECO:0000256" key="1">
    <source>
        <dbReference type="ARBA" id="ARBA00005574"/>
    </source>
</evidence>
<evidence type="ECO:0000313" key="6">
    <source>
        <dbReference type="Proteomes" id="UP000751190"/>
    </source>
</evidence>